<evidence type="ECO:0008006" key="5">
    <source>
        <dbReference type="Google" id="ProtNLM"/>
    </source>
</evidence>
<dbReference type="STRING" id="945553.A0A0D2PG29"/>
<feature type="transmembrane region" description="Helical" evidence="2">
    <location>
        <begin position="577"/>
        <end position="600"/>
    </location>
</feature>
<keyword evidence="2" id="KW-1133">Transmembrane helix</keyword>
<feature type="transmembrane region" description="Helical" evidence="2">
    <location>
        <begin position="452"/>
        <end position="468"/>
    </location>
</feature>
<evidence type="ECO:0000313" key="4">
    <source>
        <dbReference type="Proteomes" id="UP000054270"/>
    </source>
</evidence>
<dbReference type="AlphaFoldDB" id="A0A0D2PG29"/>
<feature type="transmembrane region" description="Helical" evidence="2">
    <location>
        <begin position="255"/>
        <end position="275"/>
    </location>
</feature>
<keyword evidence="4" id="KW-1185">Reference proteome</keyword>
<feature type="region of interest" description="Disordered" evidence="1">
    <location>
        <begin position="24"/>
        <end position="50"/>
    </location>
</feature>
<dbReference type="OMA" id="IWYMLAR"/>
<feature type="transmembrane region" description="Helical" evidence="2">
    <location>
        <begin position="138"/>
        <end position="156"/>
    </location>
</feature>
<feature type="transmembrane region" description="Helical" evidence="2">
    <location>
        <begin position="295"/>
        <end position="314"/>
    </location>
</feature>
<dbReference type="Proteomes" id="UP000054270">
    <property type="component" value="Unassembled WGS sequence"/>
</dbReference>
<evidence type="ECO:0000256" key="1">
    <source>
        <dbReference type="SAM" id="MobiDB-lite"/>
    </source>
</evidence>
<sequence>MAHVTATAAVAGVAAHRPPALSISFSSTGHSRHGSFSSSASSHSDDEPSALSALDSSAALILVHDQDEHDDSFDFSDEEDDLNDNDDIISPLFDVRKSVVFPPLPPTLVFLYLLAPYLKLGALELPNSELPLKYGLPALLFSALASAFARQIWYMLARYLRKADMSDILIETFAKGRGKERQRAVIRFAVRSGTGATSSMLAIIYLRHAMYILQPLIATSRHPTLTYVLSTLAVAILVGYLSYARSLSSRRIVYATWLSAALYIAWLGCTIYAHVHGLLESQTGWLGTGYTWQGIGTTVFAFCSSSTLPLYISLKGTALTPISTVKSPISRSFRMISLLSVISAVLLLLPSVIFAAFPNHPELDIPPHPNNSINTPILSTFAPTEQLNATFIPPLTPLSSYSLRPEIALPSMQLNTVRGMLAAATLLLGTPPLVLVTPPIAIPSLRSVKFNVSRLLMTILVLALGLIPPHSLPVADEDRPCFLSSGGAVFTALTVALVLMVLVATYFVPALLHILTHTFKRPLAIVVPPRTPLLQTPTADADGGARLSPRSGADELLLRKERALQQRQFRKRIGWDVGVWLLLGASAVGVVAIGAGLFGVW</sequence>
<name>A0A0D2PG29_HYPSF</name>
<dbReference type="OrthoDB" id="3259324at2759"/>
<feature type="transmembrane region" description="Helical" evidence="2">
    <location>
        <begin position="488"/>
        <end position="512"/>
    </location>
</feature>
<accession>A0A0D2PG29</accession>
<protein>
    <recommendedName>
        <fullName evidence="5">Amino acid transporter transmembrane domain-containing protein</fullName>
    </recommendedName>
</protein>
<organism evidence="3 4">
    <name type="scientific">Hypholoma sublateritium (strain FD-334 SS-4)</name>
    <dbReference type="NCBI Taxonomy" id="945553"/>
    <lineage>
        <taxon>Eukaryota</taxon>
        <taxon>Fungi</taxon>
        <taxon>Dikarya</taxon>
        <taxon>Basidiomycota</taxon>
        <taxon>Agaricomycotina</taxon>
        <taxon>Agaricomycetes</taxon>
        <taxon>Agaricomycetidae</taxon>
        <taxon>Agaricales</taxon>
        <taxon>Agaricineae</taxon>
        <taxon>Strophariaceae</taxon>
        <taxon>Hypholoma</taxon>
    </lineage>
</organism>
<proteinExistence type="predicted"/>
<feature type="transmembrane region" description="Helical" evidence="2">
    <location>
        <begin position="225"/>
        <end position="243"/>
    </location>
</feature>
<evidence type="ECO:0000256" key="2">
    <source>
        <dbReference type="SAM" id="Phobius"/>
    </source>
</evidence>
<feature type="transmembrane region" description="Helical" evidence="2">
    <location>
        <begin position="184"/>
        <end position="205"/>
    </location>
</feature>
<keyword evidence="2" id="KW-0472">Membrane</keyword>
<evidence type="ECO:0000313" key="3">
    <source>
        <dbReference type="EMBL" id="KJA29699.1"/>
    </source>
</evidence>
<feature type="transmembrane region" description="Helical" evidence="2">
    <location>
        <begin position="99"/>
        <end position="118"/>
    </location>
</feature>
<dbReference type="EMBL" id="KN817518">
    <property type="protein sequence ID" value="KJA29699.1"/>
    <property type="molecule type" value="Genomic_DNA"/>
</dbReference>
<feature type="transmembrane region" description="Helical" evidence="2">
    <location>
        <begin position="335"/>
        <end position="357"/>
    </location>
</feature>
<gene>
    <name evidence="3" type="ORF">HYPSUDRAFT_81354</name>
</gene>
<keyword evidence="2" id="KW-0812">Transmembrane</keyword>
<feature type="compositionally biased region" description="Low complexity" evidence="1">
    <location>
        <begin position="24"/>
        <end position="42"/>
    </location>
</feature>
<reference evidence="4" key="1">
    <citation type="submission" date="2014-04" db="EMBL/GenBank/DDBJ databases">
        <title>Evolutionary Origins and Diversification of the Mycorrhizal Mutualists.</title>
        <authorList>
            <consortium name="DOE Joint Genome Institute"/>
            <consortium name="Mycorrhizal Genomics Consortium"/>
            <person name="Kohler A."/>
            <person name="Kuo A."/>
            <person name="Nagy L.G."/>
            <person name="Floudas D."/>
            <person name="Copeland A."/>
            <person name="Barry K.W."/>
            <person name="Cichocki N."/>
            <person name="Veneault-Fourrey C."/>
            <person name="LaButti K."/>
            <person name="Lindquist E.A."/>
            <person name="Lipzen A."/>
            <person name="Lundell T."/>
            <person name="Morin E."/>
            <person name="Murat C."/>
            <person name="Riley R."/>
            <person name="Ohm R."/>
            <person name="Sun H."/>
            <person name="Tunlid A."/>
            <person name="Henrissat B."/>
            <person name="Grigoriev I.V."/>
            <person name="Hibbett D.S."/>
            <person name="Martin F."/>
        </authorList>
    </citation>
    <scope>NUCLEOTIDE SEQUENCE [LARGE SCALE GENOMIC DNA]</scope>
    <source>
        <strain evidence="4">FD-334 SS-4</strain>
    </source>
</reference>
<feature type="transmembrane region" description="Helical" evidence="2">
    <location>
        <begin position="419"/>
        <end position="440"/>
    </location>
</feature>